<proteinExistence type="predicted"/>
<dbReference type="Proteomes" id="UP001057452">
    <property type="component" value="Chromosome 14"/>
</dbReference>
<dbReference type="EMBL" id="CM043798">
    <property type="protein sequence ID" value="KAI4813785.1"/>
    <property type="molecule type" value="Genomic_DNA"/>
</dbReference>
<reference evidence="1" key="1">
    <citation type="submission" date="2022-05" db="EMBL/GenBank/DDBJ databases">
        <title>Chromosome-level genome of Chaenocephalus aceratus.</title>
        <authorList>
            <person name="Park H."/>
        </authorList>
    </citation>
    <scope>NUCLEOTIDE SEQUENCE</scope>
    <source>
        <strain evidence="1">KU_202001</strain>
    </source>
</reference>
<gene>
    <name evidence="1" type="ORF">KUCAC02_003013</name>
</gene>
<name>A0ACB9WJC3_CHAAC</name>
<keyword evidence="2" id="KW-1185">Reference proteome</keyword>
<comment type="caution">
    <text evidence="1">The sequence shown here is derived from an EMBL/GenBank/DDBJ whole genome shotgun (WGS) entry which is preliminary data.</text>
</comment>
<sequence length="140" mass="15405">MAVNQHNGCTCFVAKAGDASLAKTHRLINDVATRWNSSYEMVERYLEQKSAVYSALSALKNKDIANLTDQEDFLHKCTALDPRFKTLPHLDRASHLRIYEDLIIPEVLSRAENVETTGASPATTSQATSLPATAEVTSLI</sequence>
<evidence type="ECO:0000313" key="1">
    <source>
        <dbReference type="EMBL" id="KAI4813785.1"/>
    </source>
</evidence>
<accession>A0ACB9WJC3</accession>
<protein>
    <submittedName>
        <fullName evidence="1">Uncharacterized protein</fullName>
    </submittedName>
</protein>
<evidence type="ECO:0000313" key="2">
    <source>
        <dbReference type="Proteomes" id="UP001057452"/>
    </source>
</evidence>
<organism evidence="1 2">
    <name type="scientific">Chaenocephalus aceratus</name>
    <name type="common">Blackfin icefish</name>
    <name type="synonym">Chaenichthys aceratus</name>
    <dbReference type="NCBI Taxonomy" id="36190"/>
    <lineage>
        <taxon>Eukaryota</taxon>
        <taxon>Metazoa</taxon>
        <taxon>Chordata</taxon>
        <taxon>Craniata</taxon>
        <taxon>Vertebrata</taxon>
        <taxon>Euteleostomi</taxon>
        <taxon>Actinopterygii</taxon>
        <taxon>Neopterygii</taxon>
        <taxon>Teleostei</taxon>
        <taxon>Neoteleostei</taxon>
        <taxon>Acanthomorphata</taxon>
        <taxon>Eupercaria</taxon>
        <taxon>Perciformes</taxon>
        <taxon>Notothenioidei</taxon>
        <taxon>Channichthyidae</taxon>
        <taxon>Chaenocephalus</taxon>
    </lineage>
</organism>